<dbReference type="GO" id="GO:0005737">
    <property type="term" value="C:cytoplasm"/>
    <property type="evidence" value="ECO:0007669"/>
    <property type="project" value="UniProtKB-SubCell"/>
</dbReference>
<comment type="PTM">
    <text evidence="11">Upon Fe-S cluster removal intramolecular disulfide bonds are formed.</text>
</comment>
<feature type="binding site" evidence="11">
    <location>
        <position position="54"/>
    </location>
    <ligand>
        <name>[4Fe-4S] cluster</name>
        <dbReference type="ChEBI" id="CHEBI:49883"/>
    </ligand>
</feature>
<evidence type="ECO:0000256" key="11">
    <source>
        <dbReference type="HAMAP-Rule" id="MF_01479"/>
    </source>
</evidence>
<comment type="subcellular location">
    <subcellularLocation>
        <location evidence="1 11">Cytoplasm</location>
    </subcellularLocation>
</comment>
<evidence type="ECO:0000256" key="6">
    <source>
        <dbReference type="ARBA" id="ARBA00023014"/>
    </source>
</evidence>
<evidence type="ECO:0000256" key="8">
    <source>
        <dbReference type="ARBA" id="ARBA00023125"/>
    </source>
</evidence>
<dbReference type="GO" id="GO:0045892">
    <property type="term" value="P:negative regulation of DNA-templated transcription"/>
    <property type="evidence" value="ECO:0007669"/>
    <property type="project" value="TreeGrafter"/>
</dbReference>
<proteinExistence type="inferred from homology"/>
<keyword evidence="3 11" id="KW-0004">4Fe-4S</keyword>
<evidence type="ECO:0000313" key="14">
    <source>
        <dbReference type="Proteomes" id="UP000321424"/>
    </source>
</evidence>
<dbReference type="PROSITE" id="PS51674">
    <property type="entry name" value="4FE4S_WBL"/>
    <property type="match status" value="1"/>
</dbReference>
<keyword evidence="10 11" id="KW-0804">Transcription</keyword>
<comment type="caution">
    <text evidence="13">The sequence shown here is derived from an EMBL/GenBank/DDBJ whole genome shotgun (WGS) entry which is preliminary data.</text>
</comment>
<dbReference type="GO" id="GO:0046872">
    <property type="term" value="F:metal ion binding"/>
    <property type="evidence" value="ECO:0007669"/>
    <property type="project" value="UniProtKB-KW"/>
</dbReference>
<dbReference type="AlphaFoldDB" id="A0A511MKI8"/>
<dbReference type="EMBL" id="BJXA01000036">
    <property type="protein sequence ID" value="GEM40446.1"/>
    <property type="molecule type" value="Genomic_DNA"/>
</dbReference>
<evidence type="ECO:0000313" key="13">
    <source>
        <dbReference type="EMBL" id="GEM40446.1"/>
    </source>
</evidence>
<dbReference type="Proteomes" id="UP000321424">
    <property type="component" value="Unassembled WGS sequence"/>
</dbReference>
<dbReference type="PANTHER" id="PTHR38839:SF4">
    <property type="entry name" value="TRANSCRIPTIONAL REGULATOR WHIB"/>
    <property type="match status" value="1"/>
</dbReference>
<dbReference type="GO" id="GO:0003677">
    <property type="term" value="F:DNA binding"/>
    <property type="evidence" value="ECO:0007669"/>
    <property type="project" value="UniProtKB-UniRule"/>
</dbReference>
<dbReference type="PANTHER" id="PTHR38839">
    <property type="entry name" value="TRANSCRIPTIONAL REGULATOR WHID-RELATED"/>
    <property type="match status" value="1"/>
</dbReference>
<evidence type="ECO:0000256" key="5">
    <source>
        <dbReference type="ARBA" id="ARBA00023004"/>
    </source>
</evidence>
<keyword evidence="14" id="KW-1185">Reference proteome</keyword>
<gene>
    <name evidence="11" type="primary">whiB</name>
    <name evidence="13" type="ORF">NN4_49650</name>
</gene>
<comment type="PTM">
    <text evidence="11">The Fe-S cluster can be nitrosylated by nitric oxide (NO).</text>
</comment>
<feature type="binding site" evidence="11">
    <location>
        <position position="28"/>
    </location>
    <ligand>
        <name>[4Fe-4S] cluster</name>
        <dbReference type="ChEBI" id="CHEBI:49883"/>
    </ligand>
</feature>
<protein>
    <recommendedName>
        <fullName evidence="11">Transcriptional regulator WhiB</fullName>
    </recommendedName>
</protein>
<feature type="binding site" evidence="11">
    <location>
        <position position="60"/>
    </location>
    <ligand>
        <name>[4Fe-4S] cluster</name>
        <dbReference type="ChEBI" id="CHEBI:49883"/>
    </ligand>
</feature>
<comment type="similarity">
    <text evidence="2 11">Belongs to the WhiB family.</text>
</comment>
<keyword evidence="5 11" id="KW-0408">Iron</keyword>
<keyword evidence="7 11" id="KW-0805">Transcription regulation</keyword>
<evidence type="ECO:0000256" key="3">
    <source>
        <dbReference type="ARBA" id="ARBA00022485"/>
    </source>
</evidence>
<dbReference type="HAMAP" id="MF_01479">
    <property type="entry name" value="WhiB"/>
    <property type="match status" value="1"/>
</dbReference>
<evidence type="ECO:0000256" key="4">
    <source>
        <dbReference type="ARBA" id="ARBA00022723"/>
    </source>
</evidence>
<reference evidence="13 14" key="1">
    <citation type="submission" date="2019-07" db="EMBL/GenBank/DDBJ databases">
        <title>Whole genome shotgun sequence of Nocardia ninae NBRC 108245.</title>
        <authorList>
            <person name="Hosoyama A."/>
            <person name="Uohara A."/>
            <person name="Ohji S."/>
            <person name="Ichikawa N."/>
        </authorList>
    </citation>
    <scope>NUCLEOTIDE SEQUENCE [LARGE SCALE GENOMIC DNA]</scope>
    <source>
        <strain evidence="13 14">NBRC 108245</strain>
    </source>
</reference>
<evidence type="ECO:0000256" key="2">
    <source>
        <dbReference type="ARBA" id="ARBA00006597"/>
    </source>
</evidence>
<dbReference type="GO" id="GO:0047134">
    <property type="term" value="F:protein-disulfide reductase [NAD(P)H] activity"/>
    <property type="evidence" value="ECO:0007669"/>
    <property type="project" value="TreeGrafter"/>
</dbReference>
<evidence type="ECO:0000256" key="7">
    <source>
        <dbReference type="ARBA" id="ARBA00023015"/>
    </source>
</evidence>
<dbReference type="RefSeq" id="WP_147135763.1">
    <property type="nucleotide sequence ID" value="NZ_BJXA01000036.1"/>
</dbReference>
<evidence type="ECO:0000256" key="10">
    <source>
        <dbReference type="ARBA" id="ARBA00023163"/>
    </source>
</evidence>
<dbReference type="GO" id="GO:0051539">
    <property type="term" value="F:4 iron, 4 sulfur cluster binding"/>
    <property type="evidence" value="ECO:0007669"/>
    <property type="project" value="UniProtKB-UniRule"/>
</dbReference>
<evidence type="ECO:0000256" key="9">
    <source>
        <dbReference type="ARBA" id="ARBA00023157"/>
    </source>
</evidence>
<feature type="binding site" evidence="11">
    <location>
        <position position="51"/>
    </location>
    <ligand>
        <name>[4Fe-4S] cluster</name>
        <dbReference type="ChEBI" id="CHEBI:49883"/>
    </ligand>
</feature>
<dbReference type="InterPro" id="IPR003482">
    <property type="entry name" value="Whib"/>
</dbReference>
<evidence type="ECO:0000256" key="1">
    <source>
        <dbReference type="ARBA" id="ARBA00004496"/>
    </source>
</evidence>
<keyword evidence="11" id="KW-0963">Cytoplasm</keyword>
<dbReference type="GO" id="GO:0045454">
    <property type="term" value="P:cell redox homeostasis"/>
    <property type="evidence" value="ECO:0007669"/>
    <property type="project" value="TreeGrafter"/>
</dbReference>
<name>A0A511MKI8_9NOCA</name>
<comment type="cofactor">
    <cofactor evidence="11">
        <name>[4Fe-4S] cluster</name>
        <dbReference type="ChEBI" id="CHEBI:49883"/>
    </cofactor>
    <text evidence="11">Binds 1 [4Fe-4S] cluster per subunit. Following nitrosylation of the [4Fe-4S] cluster binds 1 [4Fe-8(NO)] cluster per subunit.</text>
</comment>
<dbReference type="GO" id="GO:0035731">
    <property type="term" value="F:dinitrosyl-iron complex binding"/>
    <property type="evidence" value="ECO:0007669"/>
    <property type="project" value="UniProtKB-UniRule"/>
</dbReference>
<keyword evidence="6 11" id="KW-0411">Iron-sulfur</keyword>
<keyword evidence="4 11" id="KW-0479">Metal-binding</keyword>
<evidence type="ECO:0000259" key="12">
    <source>
        <dbReference type="PROSITE" id="PS51674"/>
    </source>
</evidence>
<keyword evidence="8 11" id="KW-0238">DNA-binding</keyword>
<dbReference type="InterPro" id="IPR034768">
    <property type="entry name" value="4FE4S_WBL"/>
</dbReference>
<dbReference type="Pfam" id="PF02467">
    <property type="entry name" value="Whib"/>
    <property type="match status" value="1"/>
</dbReference>
<comment type="function">
    <text evidence="11">Acts as a transcriptional regulator. Probably redox-responsive. The apo- but not holo-form probably binds DNA.</text>
</comment>
<keyword evidence="9 11" id="KW-1015">Disulfide bond</keyword>
<feature type="domain" description="4Fe-4S Wbl-type" evidence="12">
    <location>
        <begin position="27"/>
        <end position="84"/>
    </location>
</feature>
<accession>A0A511MKI8</accession>
<organism evidence="13 14">
    <name type="scientific">Nocardia ninae NBRC 108245</name>
    <dbReference type="NCBI Taxonomy" id="1210091"/>
    <lineage>
        <taxon>Bacteria</taxon>
        <taxon>Bacillati</taxon>
        <taxon>Actinomycetota</taxon>
        <taxon>Actinomycetes</taxon>
        <taxon>Mycobacteriales</taxon>
        <taxon>Nocardiaceae</taxon>
        <taxon>Nocardia</taxon>
    </lineage>
</organism>
<sequence>MKLRILGGQSWFGSVEREPESWRREAACAETDPDAFFPERGGNSRDAKRVCSSCEVARQCLDYALDHDQNFGVWGGMTPPERHRFARRGISARSSRARAIANTQAPPK</sequence>
<dbReference type="OrthoDB" id="5192305at2"/>